<dbReference type="KEGG" id="sdi:SDIMI_v3c05420"/>
<dbReference type="Proteomes" id="UP000014983">
    <property type="component" value="Chromosome"/>
</dbReference>
<dbReference type="AlphaFoldDB" id="S5M076"/>
<accession>S5M076</accession>
<dbReference type="STRING" id="1276221.SDIMI_v3c05420"/>
<dbReference type="HOGENOM" id="CLU_461452_0_0_14"/>
<sequence>MGIIRLGDTSSRTKKQINLYIFIIKLIFENVKLNIDITSEFIYEKLFEEGYKRKPKPSKKSDIHLIMKTLLWLKLAYKKDKFYFLTNLGNDVYFKLNREEFDEYQLKIFKYCKIDYASIIFISLFLKLEIPSSSKFEKIDTNYSPFSKLIELMIQNKDTLTIQKNTMMNFLRSSNYECIPEKNIKDLRKYKWSKTPKSINLFNKFIDYVYNTDSNKNFLIQDSDYKFTERSDKIVKIINNFLIKIDSNISKFMNSKKETFIYLNKNIDYLNNNINNIKETNLSILLNECIEEQTLIDDYLDINGRFFRDLSLGNFNTNKIFLINENYLEFLIYLDTYFNFSECNTEKKFLWDLFDIKEIIIPFSNKIKLDISIGNEYLKKIPYNFEQCKQVIEMYSNSNQTKMLEYINQILKIDTEVGLPSIMEYFIILFLWHIFYLKYESISNFEISYNGTLDMNLKPVRFASGNQPDGNILIGDNKNIVIEVTLLRDSEALRKNEILPILRHSLKVKKKNNLETKLMFFAPKIDYNFKKNLAQNHNSKYIYEGWEEKIKTFDYFSINTFEIDQYFTKNFKISDDFLNENYESLLKNGID</sequence>
<dbReference type="InParanoid" id="S5M076"/>
<dbReference type="eggNOG" id="ENOG5032FDV">
    <property type="taxonomic scope" value="Bacteria"/>
</dbReference>
<protein>
    <recommendedName>
        <fullName evidence="3">Restriction endonuclease</fullName>
    </recommendedName>
</protein>
<evidence type="ECO:0000313" key="2">
    <source>
        <dbReference type="Proteomes" id="UP000014983"/>
    </source>
</evidence>
<evidence type="ECO:0000313" key="1">
    <source>
        <dbReference type="EMBL" id="AGR42246.1"/>
    </source>
</evidence>
<name>S5M076_9MOLU</name>
<proteinExistence type="predicted"/>
<gene>
    <name evidence="1" type="ORF">SDIMI_v3c05420</name>
</gene>
<dbReference type="RefSeq" id="WP_020836478.1">
    <property type="nucleotide sequence ID" value="NC_021833.1"/>
</dbReference>
<evidence type="ECO:0008006" key="3">
    <source>
        <dbReference type="Google" id="ProtNLM"/>
    </source>
</evidence>
<organism evidence="1 2">
    <name type="scientific">Spiroplasma diminutum CUAS-1</name>
    <dbReference type="NCBI Taxonomy" id="1276221"/>
    <lineage>
        <taxon>Bacteria</taxon>
        <taxon>Bacillati</taxon>
        <taxon>Mycoplasmatota</taxon>
        <taxon>Mollicutes</taxon>
        <taxon>Entomoplasmatales</taxon>
        <taxon>Spiroplasmataceae</taxon>
        <taxon>Spiroplasma</taxon>
    </lineage>
</organism>
<dbReference type="PATRIC" id="fig|1276221.3.peg.540"/>
<keyword evidence="2" id="KW-1185">Reference proteome</keyword>
<dbReference type="Gene3D" id="3.40.91.50">
    <property type="match status" value="1"/>
</dbReference>
<dbReference type="OrthoDB" id="407972at2"/>
<dbReference type="EMBL" id="CP005076">
    <property type="protein sequence ID" value="AGR42246.1"/>
    <property type="molecule type" value="Genomic_DNA"/>
</dbReference>
<reference evidence="1 2" key="1">
    <citation type="journal article" date="2013" name="Genome Biol. Evol.">
        <title>Comparison of metabolic capacities and inference of gene content evolution in mosquito-associated Spiroplasma diminutum and S. taiwanense.</title>
        <authorList>
            <person name="Lo W.S."/>
            <person name="Ku C."/>
            <person name="Chen L.L."/>
            <person name="Chang T.H."/>
            <person name="Kuo C.H."/>
        </authorList>
    </citation>
    <scope>NUCLEOTIDE SEQUENCE [LARGE SCALE GENOMIC DNA]</scope>
    <source>
        <strain evidence="1 2">CUAS-1</strain>
    </source>
</reference>